<dbReference type="SUPFAM" id="SSF53474">
    <property type="entry name" value="alpha/beta-Hydrolases"/>
    <property type="match status" value="1"/>
</dbReference>
<accession>A0ABN3UEW1</accession>
<sequence>MGMLQIMARTALALSVVMALTSCGEPSETSIPASGGDTSGKAIAIEGSSALQWGDGAYGVVLAHGAAFDAASWEKQAVAIAHQGATVIAVENIDPDAIRDAVEKLQGEGVADVALIGASAGADAILDLSSRDPRLADQLILLSPNATVDGLGDQPKLFVASKDEPLAHVSTELAESAPGDDNVVKILAGSAHAQNIFATNLAGPVLDAMLERLKRFAPR</sequence>
<keyword evidence="3" id="KW-1185">Reference proteome</keyword>
<dbReference type="Proteomes" id="UP001501326">
    <property type="component" value="Unassembled WGS sequence"/>
</dbReference>
<evidence type="ECO:0008006" key="4">
    <source>
        <dbReference type="Google" id="ProtNLM"/>
    </source>
</evidence>
<dbReference type="EMBL" id="BAAARN010000001">
    <property type="protein sequence ID" value="GAA2731505.1"/>
    <property type="molecule type" value="Genomic_DNA"/>
</dbReference>
<comment type="caution">
    <text evidence="2">The sequence shown here is derived from an EMBL/GenBank/DDBJ whole genome shotgun (WGS) entry which is preliminary data.</text>
</comment>
<feature type="chain" id="PRO_5045905369" description="Alpha/beta hydrolase" evidence="1">
    <location>
        <begin position="20"/>
        <end position="219"/>
    </location>
</feature>
<protein>
    <recommendedName>
        <fullName evidence="4">Alpha/beta hydrolase</fullName>
    </recommendedName>
</protein>
<evidence type="ECO:0000256" key="1">
    <source>
        <dbReference type="SAM" id="SignalP"/>
    </source>
</evidence>
<dbReference type="InterPro" id="IPR029058">
    <property type="entry name" value="AB_hydrolase_fold"/>
</dbReference>
<organism evidence="2 3">
    <name type="scientific">Pedococcus aerophilus</name>
    <dbReference type="NCBI Taxonomy" id="436356"/>
    <lineage>
        <taxon>Bacteria</taxon>
        <taxon>Bacillati</taxon>
        <taxon>Actinomycetota</taxon>
        <taxon>Actinomycetes</taxon>
        <taxon>Micrococcales</taxon>
        <taxon>Intrasporangiaceae</taxon>
        <taxon>Pedococcus</taxon>
    </lineage>
</organism>
<proteinExistence type="predicted"/>
<feature type="signal peptide" evidence="1">
    <location>
        <begin position="1"/>
        <end position="19"/>
    </location>
</feature>
<reference evidence="2 3" key="1">
    <citation type="journal article" date="2019" name="Int. J. Syst. Evol. Microbiol.">
        <title>The Global Catalogue of Microorganisms (GCM) 10K type strain sequencing project: providing services to taxonomists for standard genome sequencing and annotation.</title>
        <authorList>
            <consortium name="The Broad Institute Genomics Platform"/>
            <consortium name="The Broad Institute Genome Sequencing Center for Infectious Disease"/>
            <person name="Wu L."/>
            <person name="Ma J."/>
        </authorList>
    </citation>
    <scope>NUCLEOTIDE SEQUENCE [LARGE SCALE GENOMIC DNA]</scope>
    <source>
        <strain evidence="2 3">JCM 16378</strain>
    </source>
</reference>
<evidence type="ECO:0000313" key="2">
    <source>
        <dbReference type="EMBL" id="GAA2731505.1"/>
    </source>
</evidence>
<keyword evidence="1" id="KW-0732">Signal</keyword>
<evidence type="ECO:0000313" key="3">
    <source>
        <dbReference type="Proteomes" id="UP001501326"/>
    </source>
</evidence>
<gene>
    <name evidence="2" type="ORF">GCM10009867_05280</name>
</gene>
<dbReference type="Gene3D" id="3.40.50.1820">
    <property type="entry name" value="alpha/beta hydrolase"/>
    <property type="match status" value="1"/>
</dbReference>
<name>A0ABN3UEW1_9MICO</name>